<feature type="region of interest" description="Disordered" evidence="1">
    <location>
        <begin position="138"/>
        <end position="157"/>
    </location>
</feature>
<comment type="caution">
    <text evidence="2">The sequence shown here is derived from an EMBL/GenBank/DDBJ whole genome shotgun (WGS) entry which is preliminary data.</text>
</comment>
<keyword evidence="3" id="KW-1185">Reference proteome</keyword>
<protein>
    <submittedName>
        <fullName evidence="2">Uncharacterized protein</fullName>
    </submittedName>
</protein>
<evidence type="ECO:0000313" key="3">
    <source>
        <dbReference type="Proteomes" id="UP000299102"/>
    </source>
</evidence>
<sequence length="157" mass="16962">MCRIILCWCQIERRQVDSKKIVCDSDFCNKNATLCGDKQTQKRFYEAVFVSVCLPSPGGGVMVSRSSTGSGLCLAVVRIRATPDRPRISIASASLIQRWSPLAIDMRNHGGVAGGLPAASRIIDYLKEGGMGMMEGQWGDGRGSGPPLTWNQVSVAQ</sequence>
<organism evidence="2 3">
    <name type="scientific">Eumeta variegata</name>
    <name type="common">Bagworm moth</name>
    <name type="synonym">Eumeta japonica</name>
    <dbReference type="NCBI Taxonomy" id="151549"/>
    <lineage>
        <taxon>Eukaryota</taxon>
        <taxon>Metazoa</taxon>
        <taxon>Ecdysozoa</taxon>
        <taxon>Arthropoda</taxon>
        <taxon>Hexapoda</taxon>
        <taxon>Insecta</taxon>
        <taxon>Pterygota</taxon>
        <taxon>Neoptera</taxon>
        <taxon>Endopterygota</taxon>
        <taxon>Lepidoptera</taxon>
        <taxon>Glossata</taxon>
        <taxon>Ditrysia</taxon>
        <taxon>Tineoidea</taxon>
        <taxon>Psychidae</taxon>
        <taxon>Oiketicinae</taxon>
        <taxon>Eumeta</taxon>
    </lineage>
</organism>
<evidence type="ECO:0000256" key="1">
    <source>
        <dbReference type="SAM" id="MobiDB-lite"/>
    </source>
</evidence>
<dbReference type="Proteomes" id="UP000299102">
    <property type="component" value="Unassembled WGS sequence"/>
</dbReference>
<reference evidence="2 3" key="1">
    <citation type="journal article" date="2019" name="Commun. Biol.">
        <title>The bagworm genome reveals a unique fibroin gene that provides high tensile strength.</title>
        <authorList>
            <person name="Kono N."/>
            <person name="Nakamura H."/>
            <person name="Ohtoshi R."/>
            <person name="Tomita M."/>
            <person name="Numata K."/>
            <person name="Arakawa K."/>
        </authorList>
    </citation>
    <scope>NUCLEOTIDE SEQUENCE [LARGE SCALE GENOMIC DNA]</scope>
</reference>
<proteinExistence type="predicted"/>
<name>A0A4C1VA74_EUMVA</name>
<dbReference type="AlphaFoldDB" id="A0A4C1VA74"/>
<evidence type="ECO:0000313" key="2">
    <source>
        <dbReference type="EMBL" id="GBP34804.1"/>
    </source>
</evidence>
<dbReference type="EMBL" id="BGZK01000294">
    <property type="protein sequence ID" value="GBP34804.1"/>
    <property type="molecule type" value="Genomic_DNA"/>
</dbReference>
<accession>A0A4C1VA74</accession>
<gene>
    <name evidence="2" type="ORF">EVAR_21869_1</name>
</gene>